<dbReference type="RefSeq" id="WP_038508254.1">
    <property type="nucleotide sequence ID" value="NZ_CP008953.1"/>
</dbReference>
<dbReference type="InterPro" id="IPR011251">
    <property type="entry name" value="Luciferase-like_dom"/>
</dbReference>
<name>A0A075UMW5_9PSEU</name>
<evidence type="ECO:0000313" key="3">
    <source>
        <dbReference type="EMBL" id="AIG73741.1"/>
    </source>
</evidence>
<dbReference type="PANTHER" id="PTHR43244:SF1">
    <property type="entry name" value="5,10-METHYLENETETRAHYDROMETHANOPTERIN REDUCTASE"/>
    <property type="match status" value="1"/>
</dbReference>
<dbReference type="GO" id="GO:0016705">
    <property type="term" value="F:oxidoreductase activity, acting on paired donors, with incorporation or reduction of molecular oxygen"/>
    <property type="evidence" value="ECO:0007669"/>
    <property type="project" value="InterPro"/>
</dbReference>
<dbReference type="CDD" id="cd01097">
    <property type="entry name" value="Tetrahydromethanopterin_reductase"/>
    <property type="match status" value="1"/>
</dbReference>
<dbReference type="Proteomes" id="UP000028492">
    <property type="component" value="Chromosome"/>
</dbReference>
<organism evidence="3 4">
    <name type="scientific">Amycolatopsis japonica</name>
    <dbReference type="NCBI Taxonomy" id="208439"/>
    <lineage>
        <taxon>Bacteria</taxon>
        <taxon>Bacillati</taxon>
        <taxon>Actinomycetota</taxon>
        <taxon>Actinomycetes</taxon>
        <taxon>Pseudonocardiales</taxon>
        <taxon>Pseudonocardiaceae</taxon>
        <taxon>Amycolatopsis</taxon>
        <taxon>Amycolatopsis japonica group</taxon>
    </lineage>
</organism>
<dbReference type="SUPFAM" id="SSF51679">
    <property type="entry name" value="Bacterial luciferase-like"/>
    <property type="match status" value="1"/>
</dbReference>
<evidence type="ECO:0000256" key="1">
    <source>
        <dbReference type="ARBA" id="ARBA00023002"/>
    </source>
</evidence>
<protein>
    <recommendedName>
        <fullName evidence="2">Luciferase-like domain-containing protein</fullName>
    </recommendedName>
</protein>
<dbReference type="HOGENOM" id="CLU_027853_7_2_11"/>
<dbReference type="STRING" id="208439.AJAP_04090"/>
<dbReference type="AlphaFoldDB" id="A0A075UMW5"/>
<reference evidence="3 4" key="1">
    <citation type="journal article" date="2014" name="J. Biotechnol.">
        <title>Complete genome sequence of the actinobacterium Amycolatopsis japonica MG417-CF17(T) (=DSM 44213T) producing (S,S)-N,N'-ethylenediaminedisuccinic acid.</title>
        <authorList>
            <person name="Stegmann E."/>
            <person name="Albersmeier A."/>
            <person name="Spohn M."/>
            <person name="Gert H."/>
            <person name="Weber T."/>
            <person name="Wohlleben W."/>
            <person name="Kalinowski J."/>
            <person name="Ruckert C."/>
        </authorList>
    </citation>
    <scope>NUCLEOTIDE SEQUENCE [LARGE SCALE GENOMIC DNA]</scope>
    <source>
        <strain evidence="4">MG417-CF17 (DSM 44213)</strain>
    </source>
</reference>
<proteinExistence type="predicted"/>
<dbReference type="KEGG" id="aja:AJAP_04090"/>
<dbReference type="EMBL" id="CP008953">
    <property type="protein sequence ID" value="AIG73741.1"/>
    <property type="molecule type" value="Genomic_DNA"/>
</dbReference>
<dbReference type="InterPro" id="IPR036661">
    <property type="entry name" value="Luciferase-like_sf"/>
</dbReference>
<gene>
    <name evidence="3" type="ORF">AJAP_04090</name>
</gene>
<dbReference type="eggNOG" id="COG2141">
    <property type="taxonomic scope" value="Bacteria"/>
</dbReference>
<dbReference type="PANTHER" id="PTHR43244">
    <property type="match status" value="1"/>
</dbReference>
<evidence type="ECO:0000313" key="4">
    <source>
        <dbReference type="Proteomes" id="UP000028492"/>
    </source>
</evidence>
<keyword evidence="1" id="KW-0560">Oxidoreductase</keyword>
<dbReference type="Gene3D" id="3.20.20.30">
    <property type="entry name" value="Luciferase-like domain"/>
    <property type="match status" value="1"/>
</dbReference>
<accession>A0A075UMW5</accession>
<dbReference type="Pfam" id="PF00296">
    <property type="entry name" value="Bac_luciferase"/>
    <property type="match status" value="1"/>
</dbReference>
<evidence type="ECO:0000259" key="2">
    <source>
        <dbReference type="Pfam" id="PF00296"/>
    </source>
</evidence>
<dbReference type="InterPro" id="IPR050564">
    <property type="entry name" value="F420-G6PD/mer"/>
</dbReference>
<feature type="domain" description="Luciferase-like" evidence="2">
    <location>
        <begin position="1"/>
        <end position="278"/>
    </location>
</feature>
<keyword evidence="4" id="KW-1185">Reference proteome</keyword>
<sequence length="304" mass="33489">MKFGLVVPSYRSTLDAGRTAPEMVAVAVEAERLGFDSVWVGDTLAKAPIDSLTLLGAFAARTERVTLGTAALLPALRDPLLSANAILSLDLLSQGRVTLGVGAGFAGRSEPEFAFTRVPWERRRARLDDIVALWRHVWSGKSGPFHGDVLHYDALPEYPEPHRPGGPPVWLAAFTPGALKRAGRLYDGWLPYPPDVADYTDGLAKIRETAVRPVTPALFATVLIEDDPIRARERLEDYAQRNYGVPLDFVEKIQMLVAGSPEQVADRLREYQDAGAEHMLIRIATQEPAEFDEQLPKVFDALPR</sequence>